<sequence length="254" mass="29494">METYHVLNGDCLTGQLKEIRIDQNFIVCRECLMEGDLAADNLSDFFKIRAKFIKETFNTSEDFYYSKTAGEFEKLVAIPDDSKVCLWFGNDLFCQVNMWFVISLFADRSNIQVYRIFPANIDSYGTCKGFAVSNAEMLEQSYASREIFRPEDMELGKNLWTAFKHGDFIKLKELSKVSSNCFQHLDKVCQAHMDRFPKDNSLGRPEKIVKEILETKSTNFQDVFMEFSNREGIYGLGDLQLKVIYDKEIKNLQK</sequence>
<evidence type="ECO:0000313" key="2">
    <source>
        <dbReference type="EMBL" id="MFD2200877.1"/>
    </source>
</evidence>
<accession>A0ABW5B4U6</accession>
<evidence type="ECO:0000313" key="3">
    <source>
        <dbReference type="Proteomes" id="UP001597414"/>
    </source>
</evidence>
<proteinExistence type="predicted"/>
<dbReference type="EMBL" id="JBHUIV010000010">
    <property type="protein sequence ID" value="MFD2200877.1"/>
    <property type="molecule type" value="Genomic_DNA"/>
</dbReference>
<name>A0ABW5B4U6_9BACT</name>
<comment type="caution">
    <text evidence="2">The sequence shown here is derived from an EMBL/GenBank/DDBJ whole genome shotgun (WGS) entry which is preliminary data.</text>
</comment>
<evidence type="ECO:0000259" key="1">
    <source>
        <dbReference type="Pfam" id="PF08874"/>
    </source>
</evidence>
<protein>
    <submittedName>
        <fullName evidence="2">DUF1835 domain-containing protein</fullName>
    </submittedName>
</protein>
<organism evidence="2 3">
    <name type="scientific">Shivajiella indica</name>
    <dbReference type="NCBI Taxonomy" id="872115"/>
    <lineage>
        <taxon>Bacteria</taxon>
        <taxon>Pseudomonadati</taxon>
        <taxon>Bacteroidota</taxon>
        <taxon>Cytophagia</taxon>
        <taxon>Cytophagales</taxon>
        <taxon>Cyclobacteriaceae</taxon>
        <taxon>Shivajiella</taxon>
    </lineage>
</organism>
<feature type="domain" description="DUF1835" evidence="1">
    <location>
        <begin position="5"/>
        <end position="110"/>
    </location>
</feature>
<dbReference type="RefSeq" id="WP_380800754.1">
    <property type="nucleotide sequence ID" value="NZ_JBHUIV010000010.1"/>
</dbReference>
<dbReference type="Proteomes" id="UP001597414">
    <property type="component" value="Unassembled WGS sequence"/>
</dbReference>
<dbReference type="InterPro" id="IPR014973">
    <property type="entry name" value="DUF1835"/>
</dbReference>
<dbReference type="Pfam" id="PF08874">
    <property type="entry name" value="DUF1835"/>
    <property type="match status" value="1"/>
</dbReference>
<keyword evidence="3" id="KW-1185">Reference proteome</keyword>
<reference evidence="3" key="1">
    <citation type="journal article" date="2019" name="Int. J. Syst. Evol. Microbiol.">
        <title>The Global Catalogue of Microorganisms (GCM) 10K type strain sequencing project: providing services to taxonomists for standard genome sequencing and annotation.</title>
        <authorList>
            <consortium name="The Broad Institute Genomics Platform"/>
            <consortium name="The Broad Institute Genome Sequencing Center for Infectious Disease"/>
            <person name="Wu L."/>
            <person name="Ma J."/>
        </authorList>
    </citation>
    <scope>NUCLEOTIDE SEQUENCE [LARGE SCALE GENOMIC DNA]</scope>
    <source>
        <strain evidence="3">KCTC 19812</strain>
    </source>
</reference>
<gene>
    <name evidence="2" type="ORF">ACFSKV_04815</name>
</gene>